<organism evidence="4 5">
    <name type="scientific">Sutcliffiella tianshenii</name>
    <dbReference type="NCBI Taxonomy" id="1463404"/>
    <lineage>
        <taxon>Bacteria</taxon>
        <taxon>Bacillati</taxon>
        <taxon>Bacillota</taxon>
        <taxon>Bacilli</taxon>
        <taxon>Bacillales</taxon>
        <taxon>Bacillaceae</taxon>
        <taxon>Sutcliffiella</taxon>
    </lineage>
</organism>
<dbReference type="PANTHER" id="PTHR30535:SF34">
    <property type="entry name" value="MOLYBDATE-BINDING PROTEIN MOLA"/>
    <property type="match status" value="1"/>
</dbReference>
<sequence>MRLVSLCPSNTELLYYLNLIDDLVGVDDFSDWPEEVTHLPKLGPDLQIDMDKVEALKPDLVLASLSVPGMERNIESLQKRNIPHIVLNPQTLKDIQNDLLQVGELTDRKELARQVVESMEAFIKSYKEMATTVKMKPKVYWEWWPKPVFTPGSVNWLTEISELAGSSNIYVDQEVASHQTDWEDVRKRNPDVICMIWVGVKESKMNPDHVRRRPGWTEMKAVKQDNIFVLEERLFCRPSPRLLEGLQKLAKLLHPDIFSTDKKWSFYL</sequence>
<evidence type="ECO:0000313" key="4">
    <source>
        <dbReference type="EMBL" id="MBM7621854.1"/>
    </source>
</evidence>
<accession>A0ABS2P4G3</accession>
<dbReference type="SUPFAM" id="SSF53807">
    <property type="entry name" value="Helical backbone' metal receptor"/>
    <property type="match status" value="1"/>
</dbReference>
<dbReference type="EMBL" id="JAFBED010000011">
    <property type="protein sequence ID" value="MBM7621854.1"/>
    <property type="molecule type" value="Genomic_DNA"/>
</dbReference>
<dbReference type="RefSeq" id="WP_204418786.1">
    <property type="nucleotide sequence ID" value="NZ_JAFBED010000011.1"/>
</dbReference>
<dbReference type="Pfam" id="PF01497">
    <property type="entry name" value="Peripla_BP_2"/>
    <property type="match status" value="1"/>
</dbReference>
<evidence type="ECO:0000313" key="5">
    <source>
        <dbReference type="Proteomes" id="UP000737402"/>
    </source>
</evidence>
<proteinExistence type="inferred from homology"/>
<evidence type="ECO:0000256" key="1">
    <source>
        <dbReference type="ARBA" id="ARBA00008814"/>
    </source>
</evidence>
<dbReference type="Gene3D" id="3.40.50.1980">
    <property type="entry name" value="Nitrogenase molybdenum iron protein domain"/>
    <property type="match status" value="2"/>
</dbReference>
<keyword evidence="2" id="KW-0732">Signal</keyword>
<reference evidence="4 5" key="1">
    <citation type="submission" date="2021-01" db="EMBL/GenBank/DDBJ databases">
        <title>Genomic Encyclopedia of Type Strains, Phase IV (KMG-IV): sequencing the most valuable type-strain genomes for metagenomic binning, comparative biology and taxonomic classification.</title>
        <authorList>
            <person name="Goeker M."/>
        </authorList>
    </citation>
    <scope>NUCLEOTIDE SEQUENCE [LARGE SCALE GENOMIC DNA]</scope>
    <source>
        <strain evidence="4 5">DSM 25879</strain>
    </source>
</reference>
<name>A0ABS2P4G3_9BACI</name>
<comment type="similarity">
    <text evidence="1">Belongs to the bacterial solute-binding protein 8 family.</text>
</comment>
<gene>
    <name evidence="4" type="ORF">JOC95_003762</name>
</gene>
<dbReference type="NCBIfam" id="NF038402">
    <property type="entry name" value="TroA_like"/>
    <property type="match status" value="1"/>
</dbReference>
<evidence type="ECO:0000256" key="2">
    <source>
        <dbReference type="ARBA" id="ARBA00022729"/>
    </source>
</evidence>
<comment type="caution">
    <text evidence="4">The sequence shown here is derived from an EMBL/GenBank/DDBJ whole genome shotgun (WGS) entry which is preliminary data.</text>
</comment>
<dbReference type="PANTHER" id="PTHR30535">
    <property type="entry name" value="VITAMIN B12-BINDING PROTEIN"/>
    <property type="match status" value="1"/>
</dbReference>
<keyword evidence="5" id="KW-1185">Reference proteome</keyword>
<dbReference type="PROSITE" id="PS50983">
    <property type="entry name" value="FE_B12_PBP"/>
    <property type="match status" value="1"/>
</dbReference>
<dbReference type="InterPro" id="IPR054828">
    <property type="entry name" value="Vit_B12_bind_prot"/>
</dbReference>
<protein>
    <submittedName>
        <fullName evidence="4">Iron complex transport system substrate-binding protein</fullName>
    </submittedName>
</protein>
<dbReference type="InterPro" id="IPR050902">
    <property type="entry name" value="ABC_Transporter_SBP"/>
</dbReference>
<dbReference type="CDD" id="cd01144">
    <property type="entry name" value="BtuF"/>
    <property type="match status" value="1"/>
</dbReference>
<feature type="domain" description="Fe/B12 periplasmic-binding" evidence="3">
    <location>
        <begin position="2"/>
        <end position="257"/>
    </location>
</feature>
<evidence type="ECO:0000259" key="3">
    <source>
        <dbReference type="PROSITE" id="PS50983"/>
    </source>
</evidence>
<dbReference type="InterPro" id="IPR002491">
    <property type="entry name" value="ABC_transptr_periplasmic_BD"/>
</dbReference>
<dbReference type="Proteomes" id="UP000737402">
    <property type="component" value="Unassembled WGS sequence"/>
</dbReference>